<protein>
    <submittedName>
        <fullName evidence="1">Uncharacterized protein</fullName>
    </submittedName>
</protein>
<dbReference type="Proteomes" id="UP000320516">
    <property type="component" value="Unassembled WGS sequence"/>
</dbReference>
<dbReference type="NCBIfam" id="NF040572">
    <property type="entry name" value="heme_bind_FMP"/>
    <property type="match status" value="1"/>
</dbReference>
<comment type="caution">
    <text evidence="1">The sequence shown here is derived from an EMBL/GenBank/DDBJ whole genome shotgun (WGS) entry which is preliminary data.</text>
</comment>
<gene>
    <name evidence="1" type="ORF">FBZ87_101372</name>
</gene>
<dbReference type="EMBL" id="VITV01000001">
    <property type="protein sequence ID" value="TWB82663.1"/>
    <property type="molecule type" value="Genomic_DNA"/>
</dbReference>
<dbReference type="RefSeq" id="WP_277908287.1">
    <property type="nucleotide sequence ID" value="NZ_VITV01000001.1"/>
</dbReference>
<dbReference type="InterPro" id="IPR047975">
    <property type="entry name" value="Heme_bind_FMP"/>
</dbReference>
<evidence type="ECO:0000313" key="1">
    <source>
        <dbReference type="EMBL" id="TWB82663.1"/>
    </source>
</evidence>
<accession>A0A560KHA1</accession>
<dbReference type="AlphaFoldDB" id="A0A560KHA1"/>
<sequence length="331" mass="35798">MTGENAPGLRRRILTAQQNSPALGPLAQLPGHWVGKGRGWNMIALPVDAAHSGGVSGKFRILFNQFDESLSFTHELNDVPNRGAPNDQKIVGLQYIQNVTQVAAIDSMGSQISPLKAGEGIHREPGFFLNLTNEVTISANTPPMNGLPLNVARVGSIPHGDTITTLGVSIDVTNAPISLAPATIGDFSALPIGAGPRDLSNPYLAPYKQFHDTPFKGDVPSSGFPGFDPTDPLSLLTFPAAETFSKMTVLLMDTTVQGGIENLPFIVKNANATEMRFVLWVEELPGHTPDQPKLQLQYAQRVILEFFDSPEFPGRKIQWPHITINTLQLVP</sequence>
<reference evidence="1 2" key="1">
    <citation type="submission" date="2019-06" db="EMBL/GenBank/DDBJ databases">
        <title>Genomic Encyclopedia of Type Strains, Phase IV (KMG-V): Genome sequencing to study the core and pangenomes of soil and plant-associated prokaryotes.</title>
        <authorList>
            <person name="Whitman W."/>
        </authorList>
    </citation>
    <scope>NUCLEOTIDE SEQUENCE [LARGE SCALE GENOMIC DNA]</scope>
    <source>
        <strain evidence="1 2">BR 12005</strain>
    </source>
</reference>
<name>A0A560KHA1_9PROT</name>
<evidence type="ECO:0000313" key="2">
    <source>
        <dbReference type="Proteomes" id="UP000320516"/>
    </source>
</evidence>
<proteinExistence type="predicted"/>
<organism evidence="1 2">
    <name type="scientific">Nitrospirillum amazonense</name>
    <dbReference type="NCBI Taxonomy" id="28077"/>
    <lineage>
        <taxon>Bacteria</taxon>
        <taxon>Pseudomonadati</taxon>
        <taxon>Pseudomonadota</taxon>
        <taxon>Alphaproteobacteria</taxon>
        <taxon>Rhodospirillales</taxon>
        <taxon>Azospirillaceae</taxon>
        <taxon>Nitrospirillum</taxon>
    </lineage>
</organism>